<accession>A0ABY7N9N0</accession>
<evidence type="ECO:0000313" key="5">
    <source>
        <dbReference type="Proteomes" id="UP001211866"/>
    </source>
</evidence>
<dbReference type="RefSeq" id="WP_270120092.1">
    <property type="nucleotide sequence ID" value="NZ_CP096916.1"/>
</dbReference>
<reference evidence="4 5" key="1">
    <citation type="submission" date="2022-05" db="EMBL/GenBank/DDBJ databases">
        <title>Complete sequence of strain NY11312.</title>
        <authorList>
            <person name="Zhou D."/>
        </authorList>
    </citation>
    <scope>NUCLEOTIDE SEQUENCE [LARGE SCALE GENOMIC DNA]</scope>
    <source>
        <strain evidence="4 5">NY11312</strain>
    </source>
</reference>
<keyword evidence="5" id="KW-1185">Reference proteome</keyword>
<dbReference type="Proteomes" id="UP001211866">
    <property type="component" value="Chromosome"/>
</dbReference>
<feature type="domain" description="OmpR/PhoB-type" evidence="3">
    <location>
        <begin position="149"/>
        <end position="251"/>
    </location>
</feature>
<evidence type="ECO:0000313" key="4">
    <source>
        <dbReference type="EMBL" id="WBM40128.1"/>
    </source>
</evidence>
<dbReference type="InterPro" id="IPR036388">
    <property type="entry name" value="WH-like_DNA-bd_sf"/>
</dbReference>
<evidence type="ECO:0000256" key="2">
    <source>
        <dbReference type="PROSITE-ProRule" id="PRU01091"/>
    </source>
</evidence>
<gene>
    <name evidence="4" type="ORF">M2J83_10035</name>
</gene>
<dbReference type="SUPFAM" id="SSF46894">
    <property type="entry name" value="C-terminal effector domain of the bipartite response regulators"/>
    <property type="match status" value="1"/>
</dbReference>
<dbReference type="Pfam" id="PF00486">
    <property type="entry name" value="Trans_reg_C"/>
    <property type="match status" value="1"/>
</dbReference>
<dbReference type="InterPro" id="IPR016032">
    <property type="entry name" value="Sig_transdc_resp-reg_C-effctor"/>
</dbReference>
<name>A0ABY7N9N0_ALCFA</name>
<proteinExistence type="predicted"/>
<feature type="DNA-binding region" description="OmpR/PhoB-type" evidence="2">
    <location>
        <begin position="149"/>
        <end position="251"/>
    </location>
</feature>
<dbReference type="EMBL" id="CP096916">
    <property type="protein sequence ID" value="WBM40128.1"/>
    <property type="molecule type" value="Genomic_DNA"/>
</dbReference>
<sequence length="252" mass="28256">MVLLKTERIVLLFDNGDLIQKLIDDLALWGIPVQVLTAQSAVSFTHDEQTDAGELIMLHSSNEDLLRDVGRLRAQSTAMGLVVLRFEGTLTPEHSSLLLLAGADICFDERTHSMEVLASIQALRRRELALRTKYSDVNDKSLSIALSESRSNGIGHEPVFGWDLLEDGWRLMTPQRHAITLTGAERRVLRILLAESPEPVAREKLLSEKEGDQTPSRYIDVVISRLKRKVAQHGERLPIRSVWGVGYVFSAR</sequence>
<evidence type="ECO:0000256" key="1">
    <source>
        <dbReference type="ARBA" id="ARBA00023125"/>
    </source>
</evidence>
<dbReference type="InterPro" id="IPR001867">
    <property type="entry name" value="OmpR/PhoB-type_DNA-bd"/>
</dbReference>
<keyword evidence="1 2" id="KW-0238">DNA-binding</keyword>
<evidence type="ECO:0000259" key="3">
    <source>
        <dbReference type="PROSITE" id="PS51755"/>
    </source>
</evidence>
<protein>
    <submittedName>
        <fullName evidence="4">Winged helix-turn-helix domain-containing protein</fullName>
    </submittedName>
</protein>
<organism evidence="4 5">
    <name type="scientific">Alcaligenes faecalis</name>
    <dbReference type="NCBI Taxonomy" id="511"/>
    <lineage>
        <taxon>Bacteria</taxon>
        <taxon>Pseudomonadati</taxon>
        <taxon>Pseudomonadota</taxon>
        <taxon>Betaproteobacteria</taxon>
        <taxon>Burkholderiales</taxon>
        <taxon>Alcaligenaceae</taxon>
        <taxon>Alcaligenes</taxon>
    </lineage>
</organism>
<dbReference type="Gene3D" id="1.10.10.10">
    <property type="entry name" value="Winged helix-like DNA-binding domain superfamily/Winged helix DNA-binding domain"/>
    <property type="match status" value="1"/>
</dbReference>
<dbReference type="CDD" id="cd00383">
    <property type="entry name" value="trans_reg_C"/>
    <property type="match status" value="1"/>
</dbReference>
<dbReference type="SMART" id="SM00862">
    <property type="entry name" value="Trans_reg_C"/>
    <property type="match status" value="1"/>
</dbReference>
<dbReference type="PROSITE" id="PS51755">
    <property type="entry name" value="OMPR_PHOB"/>
    <property type="match status" value="1"/>
</dbReference>